<accession>A0A5B7CFS4</accession>
<comment type="caution">
    <text evidence="1">The sequence shown here is derived from an EMBL/GenBank/DDBJ whole genome shotgun (WGS) entry which is preliminary data.</text>
</comment>
<reference evidence="1 2" key="1">
    <citation type="submission" date="2019-05" db="EMBL/GenBank/DDBJ databases">
        <title>Another draft genome of Portunus trituberculatus and its Hox gene families provides insights of decapod evolution.</title>
        <authorList>
            <person name="Jeong J.-H."/>
            <person name="Song I."/>
            <person name="Kim S."/>
            <person name="Choi T."/>
            <person name="Kim D."/>
            <person name="Ryu S."/>
            <person name="Kim W."/>
        </authorList>
    </citation>
    <scope>NUCLEOTIDE SEQUENCE [LARGE SCALE GENOMIC DNA]</scope>
    <source>
        <tissue evidence="1">Muscle</tissue>
    </source>
</reference>
<dbReference type="EMBL" id="VSRR010000024">
    <property type="protein sequence ID" value="MPC08287.1"/>
    <property type="molecule type" value="Genomic_DNA"/>
</dbReference>
<sequence length="292" mass="32391">MQGYDEEHLRAGCRVPPPSALRDVLEGKKSVFHVLDLITSVRRFFVRRSKSASAIVPPSLPRPHSQVSVALVTGSRCWGSREASRRALRGLPDIPHDIALITTNTALSPQSIGGLGKPIPQAAAIHQSYGSSGEFFNGCQLHSCRLLPQVVPLVPAHLWRSSAGVPAREGEPQENLDVFSPFAQTTLVHQPRAINTTVGLRRRPHAVKIITEPWLAGGSHTYHRSRCSCTLNVGHEGIGAPRCYIPHLPRCVRRMHAAFRQYILQRNPCKKKRNRRECIDLVHLHTRICSEG</sequence>
<evidence type="ECO:0000313" key="2">
    <source>
        <dbReference type="Proteomes" id="UP000324222"/>
    </source>
</evidence>
<keyword evidence="2" id="KW-1185">Reference proteome</keyword>
<gene>
    <name evidence="1" type="ORF">E2C01_000868</name>
</gene>
<organism evidence="1 2">
    <name type="scientific">Portunus trituberculatus</name>
    <name type="common">Swimming crab</name>
    <name type="synonym">Neptunus trituberculatus</name>
    <dbReference type="NCBI Taxonomy" id="210409"/>
    <lineage>
        <taxon>Eukaryota</taxon>
        <taxon>Metazoa</taxon>
        <taxon>Ecdysozoa</taxon>
        <taxon>Arthropoda</taxon>
        <taxon>Crustacea</taxon>
        <taxon>Multicrustacea</taxon>
        <taxon>Malacostraca</taxon>
        <taxon>Eumalacostraca</taxon>
        <taxon>Eucarida</taxon>
        <taxon>Decapoda</taxon>
        <taxon>Pleocyemata</taxon>
        <taxon>Brachyura</taxon>
        <taxon>Eubrachyura</taxon>
        <taxon>Portunoidea</taxon>
        <taxon>Portunidae</taxon>
        <taxon>Portuninae</taxon>
        <taxon>Portunus</taxon>
    </lineage>
</organism>
<evidence type="ECO:0000313" key="1">
    <source>
        <dbReference type="EMBL" id="MPC08287.1"/>
    </source>
</evidence>
<name>A0A5B7CFS4_PORTR</name>
<protein>
    <submittedName>
        <fullName evidence="1">Uncharacterized protein</fullName>
    </submittedName>
</protein>
<dbReference type="Proteomes" id="UP000324222">
    <property type="component" value="Unassembled WGS sequence"/>
</dbReference>
<proteinExistence type="predicted"/>
<dbReference type="AlphaFoldDB" id="A0A5B7CFS4"/>